<dbReference type="SUPFAM" id="SSF53448">
    <property type="entry name" value="Nucleotide-diphospho-sugar transferases"/>
    <property type="match status" value="1"/>
</dbReference>
<evidence type="ECO:0000313" key="3">
    <source>
        <dbReference type="EMBL" id="MFC4767274.1"/>
    </source>
</evidence>
<accession>A0ABV9Q0I4</accession>
<dbReference type="RefSeq" id="WP_380025194.1">
    <property type="nucleotide sequence ID" value="NZ_JBHSHC010000052.1"/>
</dbReference>
<evidence type="ECO:0000313" key="4">
    <source>
        <dbReference type="Proteomes" id="UP001596002"/>
    </source>
</evidence>
<protein>
    <submittedName>
        <fullName evidence="3">Glycosyltransferase</fullName>
        <ecNumber evidence="3">2.4.-.-</ecNumber>
    </submittedName>
</protein>
<dbReference type="Gene3D" id="1.25.40.10">
    <property type="entry name" value="Tetratricopeptide repeat domain"/>
    <property type="match status" value="2"/>
</dbReference>
<proteinExistence type="predicted"/>
<dbReference type="EC" id="2.4.-.-" evidence="3"/>
<dbReference type="PANTHER" id="PTHR43630">
    <property type="entry name" value="POLY-BETA-1,6-N-ACETYL-D-GLUCOSAMINE SYNTHASE"/>
    <property type="match status" value="1"/>
</dbReference>
<keyword evidence="4" id="KW-1185">Reference proteome</keyword>
<comment type="caution">
    <text evidence="3">The sequence shown here is derived from an EMBL/GenBank/DDBJ whole genome shotgun (WGS) entry which is preliminary data.</text>
</comment>
<dbReference type="Pfam" id="PF00535">
    <property type="entry name" value="Glycos_transf_2"/>
    <property type="match status" value="1"/>
</dbReference>
<gene>
    <name evidence="3" type="ORF">ACFO8Q_07850</name>
</gene>
<dbReference type="EMBL" id="JBHSHC010000052">
    <property type="protein sequence ID" value="MFC4767274.1"/>
    <property type="molecule type" value="Genomic_DNA"/>
</dbReference>
<name>A0ABV9Q0I4_9BACL</name>
<evidence type="ECO:0000259" key="2">
    <source>
        <dbReference type="Pfam" id="PF00535"/>
    </source>
</evidence>
<dbReference type="Pfam" id="PF13181">
    <property type="entry name" value="TPR_8"/>
    <property type="match status" value="1"/>
</dbReference>
<keyword evidence="3" id="KW-0808">Transferase</keyword>
<dbReference type="PANTHER" id="PTHR43630:SF2">
    <property type="entry name" value="GLYCOSYLTRANSFERASE"/>
    <property type="match status" value="1"/>
</dbReference>
<reference evidence="4" key="1">
    <citation type="journal article" date="2019" name="Int. J. Syst. Evol. Microbiol.">
        <title>The Global Catalogue of Microorganisms (GCM) 10K type strain sequencing project: providing services to taxonomists for standard genome sequencing and annotation.</title>
        <authorList>
            <consortium name="The Broad Institute Genomics Platform"/>
            <consortium name="The Broad Institute Genome Sequencing Center for Infectious Disease"/>
            <person name="Wu L."/>
            <person name="Ma J."/>
        </authorList>
    </citation>
    <scope>NUCLEOTIDE SEQUENCE [LARGE SCALE GENOMIC DNA]</scope>
    <source>
        <strain evidence="4">WYCCWR 12678</strain>
    </source>
</reference>
<sequence>MEQEALLSLCMIVKDEEEMLSRCLNSVQGVVEEIIVVDTGSTDRTVEIAKSMGAKVYNYRWDHDFSRARNVSLEKARGKWILFLDADEEIHPDDRGFVRTLLTNTEASGFFMVIENKMDHETERALALRLFRSDPQHYFVGSFHEQIASSILSANPHAQFHRSGLRIVHHGYTSEVMKKKKKEERNLEMALAEVSRRPYDGYLRYCAAQAYLGRANPDRQSLEEAVKHLLISKEKSHPDAMWTPRIYKLLMIGLDGLGKKEEAYSILLEGITKYPHYQDLYYLQGKWLEREGKWDRAIGAYQQCLQIEKETNTFAVHQEIENSQLHFALARVYEQKGNHVKAIEEYMNTIVANRQWKEPYVRIGSLMLKTVAVEKVQKLFEQWIPPDSTENLLFLKDVFSQLGETQSVLAYLDRILALEPARIDLLFLSAGYFMQLSNYEEAVNRLQKIPRDSALYRESRLMLASAYWFLGEQDKAKKVLRIDGDASLYRELAEVFLQEAAYTLEEGTQKSHDQKLIGQLAKIREVMKFGKE</sequence>
<dbReference type="Pfam" id="PF13176">
    <property type="entry name" value="TPR_7"/>
    <property type="match status" value="1"/>
</dbReference>
<dbReference type="Gene3D" id="3.90.550.10">
    <property type="entry name" value="Spore Coat Polysaccharide Biosynthesis Protein SpsA, Chain A"/>
    <property type="match status" value="1"/>
</dbReference>
<feature type="repeat" description="TPR" evidence="1">
    <location>
        <begin position="278"/>
        <end position="311"/>
    </location>
</feature>
<dbReference type="GO" id="GO:0016757">
    <property type="term" value="F:glycosyltransferase activity"/>
    <property type="evidence" value="ECO:0007669"/>
    <property type="project" value="UniProtKB-KW"/>
</dbReference>
<keyword evidence="3" id="KW-0328">Glycosyltransferase</keyword>
<dbReference type="InterPro" id="IPR001173">
    <property type="entry name" value="Glyco_trans_2-like"/>
</dbReference>
<evidence type="ECO:0000256" key="1">
    <source>
        <dbReference type="PROSITE-ProRule" id="PRU00339"/>
    </source>
</evidence>
<dbReference type="SMART" id="SM00028">
    <property type="entry name" value="TPR"/>
    <property type="match status" value="3"/>
</dbReference>
<dbReference type="InterPro" id="IPR011990">
    <property type="entry name" value="TPR-like_helical_dom_sf"/>
</dbReference>
<dbReference type="InterPro" id="IPR029044">
    <property type="entry name" value="Nucleotide-diphossugar_trans"/>
</dbReference>
<dbReference type="InterPro" id="IPR019734">
    <property type="entry name" value="TPR_rpt"/>
</dbReference>
<dbReference type="SUPFAM" id="SSF48452">
    <property type="entry name" value="TPR-like"/>
    <property type="match status" value="2"/>
</dbReference>
<feature type="domain" description="Glycosyltransferase 2-like" evidence="2">
    <location>
        <begin position="8"/>
        <end position="130"/>
    </location>
</feature>
<keyword evidence="1" id="KW-0802">TPR repeat</keyword>
<dbReference type="CDD" id="cd02511">
    <property type="entry name" value="Beta4Glucosyltransferase"/>
    <property type="match status" value="1"/>
</dbReference>
<organism evidence="3 4">
    <name type="scientific">Effusibacillus consociatus</name>
    <dbReference type="NCBI Taxonomy" id="1117041"/>
    <lineage>
        <taxon>Bacteria</taxon>
        <taxon>Bacillati</taxon>
        <taxon>Bacillota</taxon>
        <taxon>Bacilli</taxon>
        <taxon>Bacillales</taxon>
        <taxon>Alicyclobacillaceae</taxon>
        <taxon>Effusibacillus</taxon>
    </lineage>
</organism>
<dbReference type="Proteomes" id="UP001596002">
    <property type="component" value="Unassembled WGS sequence"/>
</dbReference>
<dbReference type="PROSITE" id="PS50005">
    <property type="entry name" value="TPR"/>
    <property type="match status" value="1"/>
</dbReference>